<keyword evidence="8" id="KW-0808">Transferase</keyword>
<name>A0A7D5Y6E3_9ACTN</name>
<comment type="cofactor">
    <cofactor evidence="1 6 7">
        <name>pyridoxal 5'-phosphate</name>
        <dbReference type="ChEBI" id="CHEBI:597326"/>
    </cofactor>
</comment>
<reference evidence="8" key="1">
    <citation type="submission" date="2020-08" db="EMBL/GenBank/DDBJ databases">
        <title>A bifunctional nitrone conjugated secondary metabolite targeting the ribosome.</title>
        <authorList>
            <person name="Limbrick E.M."/>
            <person name="Graf M."/>
            <person name="Derewacz D.K."/>
            <person name="Nguyen F."/>
            <person name="Spraggins J.M."/>
            <person name="Wieland M."/>
            <person name="Ynigez-Gutierrez A.E."/>
            <person name="Reisman B.J."/>
            <person name="Zinshteyn B."/>
            <person name="McCulloch K."/>
            <person name="Iverson T.M."/>
            <person name="Green R."/>
            <person name="Wilson D.N."/>
            <person name="Bachmann B.O."/>
        </authorList>
    </citation>
    <scope>NUCLEOTIDE SEQUENCE</scope>
    <source>
        <strain evidence="8">Africana</strain>
    </source>
</reference>
<keyword evidence="5 7" id="KW-0456">Lyase</keyword>
<dbReference type="GO" id="GO:0005737">
    <property type="term" value="C:cytoplasm"/>
    <property type="evidence" value="ECO:0007669"/>
    <property type="project" value="TreeGrafter"/>
</dbReference>
<protein>
    <submittedName>
        <fullName evidence="8">Aspartate aminotransferase family protein</fullName>
    </submittedName>
</protein>
<dbReference type="Pfam" id="PF00282">
    <property type="entry name" value="Pyridoxal_deC"/>
    <property type="match status" value="1"/>
</dbReference>
<dbReference type="GO" id="GO:0004058">
    <property type="term" value="F:aromatic-L-amino-acid decarboxylase activity"/>
    <property type="evidence" value="ECO:0007669"/>
    <property type="project" value="UniProtKB-ARBA"/>
</dbReference>
<sequence length="505" mass="50692">MTAVLAAHARDTVGVGADNLAGGAGGPAALAPLLAVALRAMAAGAERRGGPLPAGGSAGVAAAVAAALDGDPLPEHGVGAAEAITAVAGELTAGTADPADPRCAGHLHCPPLAVAVAAEVVAGALNPSLDSWDQGPSATALEPWVIRSLAGLVGYPADAAGVLTSGGTESNLMGLLLARDAAVEKLTGRSAAAHGVGAAGRRLRIFCSEVAHFSVRRNAALLGLGEDSVVAVAADAAYRMDPGALADQLAATVRDGLVPAAVVATAGTTDFGSIDPLRDVAAVAHRYGAWSHVDAAFGGGALFSDRLAGLLDGLSHADSVALDLHKLGWQPVAAGVFLAGAAQALRPLARRVAYLNPADDEAAGYPSLLGHSLRTTRRVDALKVAVTFRALGRHGIGRLVDACHDLAGHAAARVGADDRLELAVPPVLTTVVFRYRTDAARVDTVNAELRRRLLRGGAAVIGRTEIDGAVWLKLTLLNPHATTADVDALLDLVCAAGDAVTETTA</sequence>
<comment type="similarity">
    <text evidence="2 7">Belongs to the group II decarboxylase family.</text>
</comment>
<evidence type="ECO:0000313" key="8">
    <source>
        <dbReference type="EMBL" id="QLJ96539.1"/>
    </source>
</evidence>
<dbReference type="InterPro" id="IPR015422">
    <property type="entry name" value="PyrdxlP-dep_Trfase_small"/>
</dbReference>
<evidence type="ECO:0000256" key="3">
    <source>
        <dbReference type="ARBA" id="ARBA00022793"/>
    </source>
</evidence>
<organism evidence="8">
    <name type="scientific">Micromonospora carbonacea</name>
    <dbReference type="NCBI Taxonomy" id="47853"/>
    <lineage>
        <taxon>Bacteria</taxon>
        <taxon>Bacillati</taxon>
        <taxon>Actinomycetota</taxon>
        <taxon>Actinomycetes</taxon>
        <taxon>Micromonosporales</taxon>
        <taxon>Micromonosporaceae</taxon>
        <taxon>Micromonospora</taxon>
    </lineage>
</organism>
<dbReference type="GO" id="GO:0008483">
    <property type="term" value="F:transaminase activity"/>
    <property type="evidence" value="ECO:0007669"/>
    <property type="project" value="UniProtKB-KW"/>
</dbReference>
<dbReference type="AlphaFoldDB" id="A0A7D5Y6E3"/>
<dbReference type="InterPro" id="IPR015424">
    <property type="entry name" value="PyrdxlP-dep_Trfase"/>
</dbReference>
<dbReference type="Gene3D" id="3.90.1150.170">
    <property type="match status" value="1"/>
</dbReference>
<dbReference type="EMBL" id="CP058905">
    <property type="protein sequence ID" value="QLJ96539.1"/>
    <property type="molecule type" value="Genomic_DNA"/>
</dbReference>
<dbReference type="Gene3D" id="3.40.640.10">
    <property type="entry name" value="Type I PLP-dependent aspartate aminotransferase-like (Major domain)"/>
    <property type="match status" value="1"/>
</dbReference>
<gene>
    <name evidence="8" type="ORF">HZU44_16480</name>
</gene>
<keyword evidence="8" id="KW-0032">Aminotransferase</keyword>
<keyword evidence="3" id="KW-0210">Decarboxylase</keyword>
<dbReference type="GO" id="GO:0030170">
    <property type="term" value="F:pyridoxal phosphate binding"/>
    <property type="evidence" value="ECO:0007669"/>
    <property type="project" value="InterPro"/>
</dbReference>
<dbReference type="PANTHER" id="PTHR45677">
    <property type="entry name" value="GLUTAMATE DECARBOXYLASE-RELATED"/>
    <property type="match status" value="1"/>
</dbReference>
<evidence type="ECO:0000256" key="5">
    <source>
        <dbReference type="ARBA" id="ARBA00023239"/>
    </source>
</evidence>
<dbReference type="InterPro" id="IPR015421">
    <property type="entry name" value="PyrdxlP-dep_Trfase_major"/>
</dbReference>
<evidence type="ECO:0000256" key="6">
    <source>
        <dbReference type="PIRSR" id="PIRSR602129-50"/>
    </source>
</evidence>
<evidence type="ECO:0000256" key="4">
    <source>
        <dbReference type="ARBA" id="ARBA00022898"/>
    </source>
</evidence>
<evidence type="ECO:0000256" key="2">
    <source>
        <dbReference type="ARBA" id="ARBA00009533"/>
    </source>
</evidence>
<proteinExistence type="inferred from homology"/>
<dbReference type="PANTHER" id="PTHR45677:SF8">
    <property type="entry name" value="CYSTEINE SULFINIC ACID DECARBOXYLASE"/>
    <property type="match status" value="1"/>
</dbReference>
<dbReference type="GO" id="GO:0019752">
    <property type="term" value="P:carboxylic acid metabolic process"/>
    <property type="evidence" value="ECO:0007669"/>
    <property type="project" value="InterPro"/>
</dbReference>
<dbReference type="Gene3D" id="3.90.1150.10">
    <property type="entry name" value="Aspartate Aminotransferase, domain 1"/>
    <property type="match status" value="1"/>
</dbReference>
<dbReference type="InterPro" id="IPR002129">
    <property type="entry name" value="PyrdxlP-dep_de-COase"/>
</dbReference>
<dbReference type="SUPFAM" id="SSF53383">
    <property type="entry name" value="PLP-dependent transferases"/>
    <property type="match status" value="1"/>
</dbReference>
<accession>A0A7D5Y6E3</accession>
<feature type="modified residue" description="N6-(pyridoxal phosphate)lysine" evidence="6">
    <location>
        <position position="326"/>
    </location>
</feature>
<evidence type="ECO:0000256" key="1">
    <source>
        <dbReference type="ARBA" id="ARBA00001933"/>
    </source>
</evidence>
<evidence type="ECO:0000256" key="7">
    <source>
        <dbReference type="RuleBase" id="RU000382"/>
    </source>
</evidence>
<keyword evidence="4 6" id="KW-0663">Pyridoxal phosphate</keyword>